<evidence type="ECO:0000259" key="10">
    <source>
        <dbReference type="Pfam" id="PF00155"/>
    </source>
</evidence>
<keyword evidence="5 9" id="KW-0032">Aminotransferase</keyword>
<dbReference type="RefSeq" id="WP_184461896.1">
    <property type="nucleotide sequence ID" value="NZ_JACHHW010000003.1"/>
</dbReference>
<dbReference type="UniPathway" id="UPA00031">
    <property type="reaction ID" value="UER00012"/>
</dbReference>
<dbReference type="InterPro" id="IPR005861">
    <property type="entry name" value="HisP_aminotrans"/>
</dbReference>
<protein>
    <recommendedName>
        <fullName evidence="9">Histidinol-phosphate aminotransferase</fullName>
        <ecNumber evidence="9">2.6.1.9</ecNumber>
    </recommendedName>
    <alternativeName>
        <fullName evidence="9">Imidazole acetol-phosphate transaminase</fullName>
    </alternativeName>
</protein>
<dbReference type="GO" id="GO:0004400">
    <property type="term" value="F:histidinol-phosphate transaminase activity"/>
    <property type="evidence" value="ECO:0007669"/>
    <property type="project" value="UniProtKB-UniRule"/>
</dbReference>
<dbReference type="NCBIfam" id="TIGR01141">
    <property type="entry name" value="hisC"/>
    <property type="match status" value="1"/>
</dbReference>
<evidence type="ECO:0000256" key="5">
    <source>
        <dbReference type="ARBA" id="ARBA00022576"/>
    </source>
</evidence>
<evidence type="ECO:0000256" key="2">
    <source>
        <dbReference type="ARBA" id="ARBA00005011"/>
    </source>
</evidence>
<comment type="pathway">
    <text evidence="2 9">Amino-acid biosynthesis; L-histidine biosynthesis; L-histidine from 5-phospho-alpha-D-ribose 1-diphosphate: step 7/9.</text>
</comment>
<comment type="cofactor">
    <cofactor evidence="1 9">
        <name>pyridoxal 5'-phosphate</name>
        <dbReference type="ChEBI" id="CHEBI:597326"/>
    </cofactor>
</comment>
<dbReference type="EC" id="2.6.1.9" evidence="9"/>
<dbReference type="CDD" id="cd00609">
    <property type="entry name" value="AAT_like"/>
    <property type="match status" value="1"/>
</dbReference>
<feature type="domain" description="Aminotransferase class I/classII large" evidence="10">
    <location>
        <begin position="36"/>
        <end position="359"/>
    </location>
</feature>
<evidence type="ECO:0000256" key="9">
    <source>
        <dbReference type="HAMAP-Rule" id="MF_01023"/>
    </source>
</evidence>
<evidence type="ECO:0000256" key="4">
    <source>
        <dbReference type="ARBA" id="ARBA00011738"/>
    </source>
</evidence>
<dbReference type="SUPFAM" id="SSF53383">
    <property type="entry name" value="PLP-dependent transferases"/>
    <property type="match status" value="1"/>
</dbReference>
<keyword evidence="12" id="KW-1185">Reference proteome</keyword>
<keyword evidence="9" id="KW-0028">Amino-acid biosynthesis</keyword>
<comment type="subunit">
    <text evidence="4 9">Homodimer.</text>
</comment>
<dbReference type="Proteomes" id="UP000536640">
    <property type="component" value="Unassembled WGS sequence"/>
</dbReference>
<dbReference type="InterPro" id="IPR050106">
    <property type="entry name" value="HistidinolP_aminotransfase"/>
</dbReference>
<reference evidence="11 12" key="1">
    <citation type="submission" date="2020-08" db="EMBL/GenBank/DDBJ databases">
        <title>Genomic Encyclopedia of Type Strains, Phase IV (KMG-IV): sequencing the most valuable type-strain genomes for metagenomic binning, comparative biology and taxonomic classification.</title>
        <authorList>
            <person name="Goeker M."/>
        </authorList>
    </citation>
    <scope>NUCLEOTIDE SEQUENCE [LARGE SCALE GENOMIC DNA]</scope>
    <source>
        <strain evidence="11 12">DSM 25701</strain>
    </source>
</reference>
<comment type="similarity">
    <text evidence="3 9">Belongs to the class-II pyridoxal-phosphate-dependent aminotransferase family. Histidinol-phosphate aminotransferase subfamily.</text>
</comment>
<dbReference type="PANTHER" id="PTHR43643">
    <property type="entry name" value="HISTIDINOL-PHOSPHATE AMINOTRANSFERASE 2"/>
    <property type="match status" value="1"/>
</dbReference>
<organism evidence="11 12">
    <name type="scientific">Zhongshania antarctica</name>
    <dbReference type="NCBI Taxonomy" id="641702"/>
    <lineage>
        <taxon>Bacteria</taxon>
        <taxon>Pseudomonadati</taxon>
        <taxon>Pseudomonadota</taxon>
        <taxon>Gammaproteobacteria</taxon>
        <taxon>Cellvibrionales</taxon>
        <taxon>Spongiibacteraceae</taxon>
        <taxon>Zhongshania</taxon>
    </lineage>
</organism>
<dbReference type="Gene3D" id="3.40.640.10">
    <property type="entry name" value="Type I PLP-dependent aspartate aminotransferase-like (Major domain)"/>
    <property type="match status" value="1"/>
</dbReference>
<dbReference type="HAMAP" id="MF_01023">
    <property type="entry name" value="HisC_aminotrans_2"/>
    <property type="match status" value="1"/>
</dbReference>
<dbReference type="InterPro" id="IPR004839">
    <property type="entry name" value="Aminotransferase_I/II_large"/>
</dbReference>
<dbReference type="PROSITE" id="PS00599">
    <property type="entry name" value="AA_TRANSFER_CLASS_2"/>
    <property type="match status" value="1"/>
</dbReference>
<proteinExistence type="inferred from homology"/>
<dbReference type="GO" id="GO:0030170">
    <property type="term" value="F:pyridoxal phosphate binding"/>
    <property type="evidence" value="ECO:0007669"/>
    <property type="project" value="InterPro"/>
</dbReference>
<keyword evidence="6 9" id="KW-0808">Transferase</keyword>
<dbReference type="Gene3D" id="3.90.1150.10">
    <property type="entry name" value="Aspartate Aminotransferase, domain 1"/>
    <property type="match status" value="1"/>
</dbReference>
<evidence type="ECO:0000313" key="12">
    <source>
        <dbReference type="Proteomes" id="UP000536640"/>
    </source>
</evidence>
<comment type="catalytic activity">
    <reaction evidence="8 9">
        <text>L-histidinol phosphate + 2-oxoglutarate = 3-(imidazol-4-yl)-2-oxopropyl phosphate + L-glutamate</text>
        <dbReference type="Rhea" id="RHEA:23744"/>
        <dbReference type="ChEBI" id="CHEBI:16810"/>
        <dbReference type="ChEBI" id="CHEBI:29985"/>
        <dbReference type="ChEBI" id="CHEBI:57766"/>
        <dbReference type="ChEBI" id="CHEBI:57980"/>
        <dbReference type="EC" id="2.6.1.9"/>
    </reaction>
</comment>
<comment type="caution">
    <text evidence="11">The sequence shown here is derived from an EMBL/GenBank/DDBJ whole genome shotgun (WGS) entry which is preliminary data.</text>
</comment>
<accession>A0A840R3Z2</accession>
<dbReference type="InterPro" id="IPR015422">
    <property type="entry name" value="PyrdxlP-dep_Trfase_small"/>
</dbReference>
<dbReference type="InterPro" id="IPR001917">
    <property type="entry name" value="Aminotrans_II_pyridoxalP_BS"/>
</dbReference>
<sequence>MSCDVFALANAGVRGLQPYQPGKPIEELQRELGLSDVVKLASNENPLGPSPLALAAAQHALKQLHLYPDASGFELKKKLAAKLGVSEQQFTLGNGSNDVLDLIARTFLGPGRSAVFSQHAFIVYPIAVQAVGARAIVTPAKNWGHDLDAMAAAIEADTRVVFIANPNNPTGNYLNREELSAFLAKVPDHVMVVLDEAYIEFAGADDFPDGLDFLKTYANIIVTRTFSKAYGLAGLRIGYGISSAETADLLNRVRAPFNVSVPALAAAVAVLDDDDYLQRSQQVNRDGMQQLCQGLDSLGLAYIPSLGNFVAIELAGDAMPVYQALLREGVIVRPVGVYQMPKHLRVSIGLEHENQRFLAALKKVLSV</sequence>
<dbReference type="EMBL" id="JACHHW010000003">
    <property type="protein sequence ID" value="MBB5187150.1"/>
    <property type="molecule type" value="Genomic_DNA"/>
</dbReference>
<evidence type="ECO:0000256" key="1">
    <source>
        <dbReference type="ARBA" id="ARBA00001933"/>
    </source>
</evidence>
<evidence type="ECO:0000313" key="11">
    <source>
        <dbReference type="EMBL" id="MBB5187150.1"/>
    </source>
</evidence>
<dbReference type="AlphaFoldDB" id="A0A840R3Z2"/>
<dbReference type="PANTHER" id="PTHR43643:SF3">
    <property type="entry name" value="HISTIDINOL-PHOSPHATE AMINOTRANSFERASE"/>
    <property type="match status" value="1"/>
</dbReference>
<keyword evidence="7 9" id="KW-0663">Pyridoxal phosphate</keyword>
<keyword evidence="9" id="KW-0368">Histidine biosynthesis</keyword>
<dbReference type="GO" id="GO:0000105">
    <property type="term" value="P:L-histidine biosynthetic process"/>
    <property type="evidence" value="ECO:0007669"/>
    <property type="project" value="UniProtKB-UniRule"/>
</dbReference>
<dbReference type="InterPro" id="IPR015421">
    <property type="entry name" value="PyrdxlP-dep_Trfase_major"/>
</dbReference>
<evidence type="ECO:0000256" key="6">
    <source>
        <dbReference type="ARBA" id="ARBA00022679"/>
    </source>
</evidence>
<evidence type="ECO:0000256" key="7">
    <source>
        <dbReference type="ARBA" id="ARBA00022898"/>
    </source>
</evidence>
<evidence type="ECO:0000256" key="8">
    <source>
        <dbReference type="ARBA" id="ARBA00047481"/>
    </source>
</evidence>
<dbReference type="InterPro" id="IPR015424">
    <property type="entry name" value="PyrdxlP-dep_Trfase"/>
</dbReference>
<dbReference type="Pfam" id="PF00155">
    <property type="entry name" value="Aminotran_1_2"/>
    <property type="match status" value="1"/>
</dbReference>
<name>A0A840R3Z2_9GAMM</name>
<gene>
    <name evidence="9" type="primary">hisC</name>
    <name evidence="11" type="ORF">HNQ57_001413</name>
</gene>
<evidence type="ECO:0000256" key="3">
    <source>
        <dbReference type="ARBA" id="ARBA00007970"/>
    </source>
</evidence>
<feature type="modified residue" description="N6-(pyridoxal phosphate)lysine" evidence="9">
    <location>
        <position position="228"/>
    </location>
</feature>